<evidence type="ECO:0000313" key="13">
    <source>
        <dbReference type="EMBL" id="TKR31007.1"/>
    </source>
</evidence>
<dbReference type="GO" id="GO:0015627">
    <property type="term" value="C:type II protein secretion system complex"/>
    <property type="evidence" value="ECO:0007669"/>
    <property type="project" value="InterPro"/>
</dbReference>
<feature type="domain" description="General secretion pathway GspH" evidence="12">
    <location>
        <begin position="45"/>
        <end position="159"/>
    </location>
</feature>
<dbReference type="Pfam" id="PF07963">
    <property type="entry name" value="N_methyl"/>
    <property type="match status" value="1"/>
</dbReference>
<comment type="caution">
    <text evidence="13">The sequence shown here is derived from an EMBL/GenBank/DDBJ whole genome shotgun (WGS) entry which is preliminary data.</text>
</comment>
<dbReference type="InterPro" id="IPR022346">
    <property type="entry name" value="T2SS_GspH"/>
</dbReference>
<evidence type="ECO:0000256" key="5">
    <source>
        <dbReference type="ARBA" id="ARBA00022519"/>
    </source>
</evidence>
<evidence type="ECO:0000256" key="1">
    <source>
        <dbReference type="ARBA" id="ARBA00004377"/>
    </source>
</evidence>
<evidence type="ECO:0000259" key="12">
    <source>
        <dbReference type="Pfam" id="PF12019"/>
    </source>
</evidence>
<dbReference type="Pfam" id="PF12019">
    <property type="entry name" value="GspH"/>
    <property type="match status" value="1"/>
</dbReference>
<dbReference type="OrthoDB" id="6120962at2"/>
<evidence type="ECO:0000313" key="14">
    <source>
        <dbReference type="Proteomes" id="UP000308707"/>
    </source>
</evidence>
<keyword evidence="8 11" id="KW-0472">Membrane</keyword>
<evidence type="ECO:0000256" key="9">
    <source>
        <dbReference type="ARBA" id="ARBA00025772"/>
    </source>
</evidence>
<reference evidence="13 14" key="1">
    <citation type="submission" date="2019-04" db="EMBL/GenBank/DDBJ databases">
        <title>Reference strain of H23.</title>
        <authorList>
            <person name="Luo X."/>
        </authorList>
    </citation>
    <scope>NUCLEOTIDE SEQUENCE [LARGE SCALE GENOMIC DNA]</scope>
    <source>
        <strain evidence="13 14">H23</strain>
    </source>
</reference>
<keyword evidence="3" id="KW-1003">Cell membrane</keyword>
<dbReference type="Gene3D" id="3.55.40.10">
    <property type="entry name" value="minor pseudopilin epsh domain"/>
    <property type="match status" value="1"/>
</dbReference>
<dbReference type="GO" id="GO:0005886">
    <property type="term" value="C:plasma membrane"/>
    <property type="evidence" value="ECO:0007669"/>
    <property type="project" value="UniProtKB-SubCell"/>
</dbReference>
<accession>A0A4U5JSJ0</accession>
<evidence type="ECO:0000256" key="11">
    <source>
        <dbReference type="SAM" id="Phobius"/>
    </source>
</evidence>
<dbReference type="GO" id="GO:0015628">
    <property type="term" value="P:protein secretion by the type II secretion system"/>
    <property type="evidence" value="ECO:0007669"/>
    <property type="project" value="InterPro"/>
</dbReference>
<evidence type="ECO:0000256" key="2">
    <source>
        <dbReference type="ARBA" id="ARBA00021549"/>
    </source>
</evidence>
<evidence type="ECO:0000256" key="6">
    <source>
        <dbReference type="ARBA" id="ARBA00022692"/>
    </source>
</evidence>
<sequence>MHQIRAKGFTLVELMIVVVIVAVLTAIAFPSFQGSMRSNRVATTSNELMASFALARTEAIRSKVGSGVCTSANGTGCGGTWNDGWIVWTDGAGGKQGELDPGETVIRYVKPNQRMTMSGSAVILGFDPRGRSMAGSQTIGVKPKDYDKPARCVVLTATGQMRIQDTCS</sequence>
<keyword evidence="6 11" id="KW-0812">Transmembrane</keyword>
<dbReference type="InterPro" id="IPR012902">
    <property type="entry name" value="N_methyl_site"/>
</dbReference>
<keyword evidence="5" id="KW-0997">Cell inner membrane</keyword>
<dbReference type="SUPFAM" id="SSF54523">
    <property type="entry name" value="Pili subunits"/>
    <property type="match status" value="1"/>
</dbReference>
<comment type="subcellular location">
    <subcellularLocation>
        <location evidence="1">Cell inner membrane</location>
        <topology evidence="1">Single-pass membrane protein</topology>
    </subcellularLocation>
</comment>
<evidence type="ECO:0000256" key="8">
    <source>
        <dbReference type="ARBA" id="ARBA00023136"/>
    </source>
</evidence>
<proteinExistence type="inferred from homology"/>
<feature type="transmembrane region" description="Helical" evidence="11">
    <location>
        <begin position="12"/>
        <end position="32"/>
    </location>
</feature>
<organism evidence="13 14">
    <name type="scientific">Luteimonas gilva</name>
    <dbReference type="NCBI Taxonomy" id="2572684"/>
    <lineage>
        <taxon>Bacteria</taxon>
        <taxon>Pseudomonadati</taxon>
        <taxon>Pseudomonadota</taxon>
        <taxon>Gammaproteobacteria</taxon>
        <taxon>Lysobacterales</taxon>
        <taxon>Lysobacteraceae</taxon>
        <taxon>Luteimonas</taxon>
    </lineage>
</organism>
<evidence type="ECO:0000256" key="10">
    <source>
        <dbReference type="ARBA" id="ARBA00030775"/>
    </source>
</evidence>
<evidence type="ECO:0000256" key="7">
    <source>
        <dbReference type="ARBA" id="ARBA00022989"/>
    </source>
</evidence>
<dbReference type="InterPro" id="IPR045584">
    <property type="entry name" value="Pilin-like"/>
</dbReference>
<keyword evidence="7 11" id="KW-1133">Transmembrane helix</keyword>
<evidence type="ECO:0000256" key="3">
    <source>
        <dbReference type="ARBA" id="ARBA00022475"/>
    </source>
</evidence>
<protein>
    <recommendedName>
        <fullName evidence="2">Type II secretion system protein H</fullName>
    </recommendedName>
    <alternativeName>
        <fullName evidence="10">General secretion pathway protein H</fullName>
    </alternativeName>
</protein>
<name>A0A4U5JSJ0_9GAMM</name>
<dbReference type="EMBL" id="SZUA01000002">
    <property type="protein sequence ID" value="TKR31007.1"/>
    <property type="molecule type" value="Genomic_DNA"/>
</dbReference>
<gene>
    <name evidence="13" type="ORF">FCE95_13045</name>
</gene>
<evidence type="ECO:0000256" key="4">
    <source>
        <dbReference type="ARBA" id="ARBA00022481"/>
    </source>
</evidence>
<comment type="similarity">
    <text evidence="9">Belongs to the GSP H family.</text>
</comment>
<dbReference type="NCBIfam" id="TIGR02532">
    <property type="entry name" value="IV_pilin_GFxxxE"/>
    <property type="match status" value="1"/>
</dbReference>
<keyword evidence="14" id="KW-1185">Reference proteome</keyword>
<dbReference type="Proteomes" id="UP000308707">
    <property type="component" value="Unassembled WGS sequence"/>
</dbReference>
<dbReference type="PROSITE" id="PS00409">
    <property type="entry name" value="PROKAR_NTER_METHYL"/>
    <property type="match status" value="1"/>
</dbReference>
<dbReference type="AlphaFoldDB" id="A0A4U5JSJ0"/>
<keyword evidence="4" id="KW-0488">Methylation</keyword>